<dbReference type="CDD" id="cd17917">
    <property type="entry name" value="DEXHc_RHA-like"/>
    <property type="match status" value="1"/>
</dbReference>
<gene>
    <name evidence="6" type="ORF">AMON00008_LOCUS28094</name>
</gene>
<dbReference type="PROSITE" id="PS51192">
    <property type="entry name" value="HELICASE_ATP_BIND_1"/>
    <property type="match status" value="1"/>
</dbReference>
<dbReference type="InterPro" id="IPR048333">
    <property type="entry name" value="HA2_WH"/>
</dbReference>
<evidence type="ECO:0008006" key="7">
    <source>
        <dbReference type="Google" id="ProtNLM"/>
    </source>
</evidence>
<dbReference type="SMART" id="SM00847">
    <property type="entry name" value="HA2"/>
    <property type="match status" value="1"/>
</dbReference>
<dbReference type="InterPro" id="IPR014001">
    <property type="entry name" value="Helicase_ATP-bd"/>
</dbReference>
<proteinExistence type="predicted"/>
<dbReference type="Pfam" id="PF00270">
    <property type="entry name" value="DEAD"/>
    <property type="match status" value="1"/>
</dbReference>
<dbReference type="SMART" id="SM00487">
    <property type="entry name" value="DEXDc"/>
    <property type="match status" value="1"/>
</dbReference>
<dbReference type="Pfam" id="PF07717">
    <property type="entry name" value="OB_NTP_bind"/>
    <property type="match status" value="1"/>
</dbReference>
<evidence type="ECO:0000313" key="6">
    <source>
        <dbReference type="EMBL" id="CAE4599029.1"/>
    </source>
</evidence>
<dbReference type="PROSITE" id="PS51194">
    <property type="entry name" value="HELICASE_CTER"/>
    <property type="match status" value="1"/>
</dbReference>
<feature type="region of interest" description="Disordered" evidence="3">
    <location>
        <begin position="557"/>
        <end position="577"/>
    </location>
</feature>
<name>A0A7S4R2F7_9DINO</name>
<feature type="compositionally biased region" description="Basic and acidic residues" evidence="3">
    <location>
        <begin position="1151"/>
        <end position="1160"/>
    </location>
</feature>
<feature type="region of interest" description="Disordered" evidence="3">
    <location>
        <begin position="99"/>
        <end position="127"/>
    </location>
</feature>
<evidence type="ECO:0000256" key="2">
    <source>
        <dbReference type="ARBA" id="ARBA00022840"/>
    </source>
</evidence>
<dbReference type="GO" id="GO:0005524">
    <property type="term" value="F:ATP binding"/>
    <property type="evidence" value="ECO:0007669"/>
    <property type="project" value="UniProtKB-KW"/>
</dbReference>
<dbReference type="PANTHER" id="PTHR18934:SF267">
    <property type="entry name" value="ATP-DEPENDENT RNA HELICASE YLR419W-RELATED"/>
    <property type="match status" value="1"/>
</dbReference>
<dbReference type="SUPFAM" id="SSF52540">
    <property type="entry name" value="P-loop containing nucleoside triphosphate hydrolases"/>
    <property type="match status" value="1"/>
</dbReference>
<feature type="domain" description="Helicase ATP-binding" evidence="4">
    <location>
        <begin position="351"/>
        <end position="529"/>
    </location>
</feature>
<dbReference type="PANTHER" id="PTHR18934">
    <property type="entry name" value="ATP-DEPENDENT RNA HELICASE"/>
    <property type="match status" value="1"/>
</dbReference>
<dbReference type="AlphaFoldDB" id="A0A7S4R2F7"/>
<dbReference type="Pfam" id="PF00271">
    <property type="entry name" value="Helicase_C"/>
    <property type="match status" value="1"/>
</dbReference>
<reference evidence="6" key="1">
    <citation type="submission" date="2021-01" db="EMBL/GenBank/DDBJ databases">
        <authorList>
            <person name="Corre E."/>
            <person name="Pelletier E."/>
            <person name="Niang G."/>
            <person name="Scheremetjew M."/>
            <person name="Finn R."/>
            <person name="Kale V."/>
            <person name="Holt S."/>
            <person name="Cochrane G."/>
            <person name="Meng A."/>
            <person name="Brown T."/>
            <person name="Cohen L."/>
        </authorList>
    </citation>
    <scope>NUCLEOTIDE SEQUENCE</scope>
    <source>
        <strain evidence="6">CCMP3105</strain>
    </source>
</reference>
<dbReference type="InterPro" id="IPR011709">
    <property type="entry name" value="DEAD-box_helicase_OB_fold"/>
</dbReference>
<dbReference type="Gene3D" id="1.20.120.1080">
    <property type="match status" value="1"/>
</dbReference>
<sequence length="1196" mass="135512">MGWQEQQNELAGMAAYGGPAEGAATDGEWWNGHSKGRTTPKELDAMLRDLRREHGRDGSAAHVTDADEQAAFQQQREALALFHRERAAGCFSRGVLPPVGSQRRAPDPEVERAWEEPSETGGGSACSQFMSKDELSRMRQEMRENCRQRQRDNARRRADMDAECPLFLSLRMRRMLEFALGQPPSDLDVTSLDGYSCASLEDGVAKAIAELIYQNNFPPAYVQYFLNNWLQSGKPAKGAVTGEALYERLLESMRRELREDPPSCIDWSVPHGGKLRSAVPAVMDLQAADAKSYGGSGVCNEEVVVLRRREERSVAPKPWFGLEKLEEDHHYHFKRVINNDLPIAQHKQEITRMITDNQIVLIQGETGCGKTTQVPQYILEAAIKELESPDSLRRPIRIIVTQPRRIAAITVAKRVAEELGEKVGEGIVGYKIRGTTVASPNCMLLFCTTGVVLRRLANETSRWMFSPTTVTHLLVDEVHERGVETDFMLTFLKEVQPLRTNLRVVLMSATMDTECFLKFFSITENSEIRKPPMVVCRAFCHPVAELYLESINNRLNRNGPAEAKSPDELRRDPNDINESDGIDYDLILQTIEEIERSSDGAWTFVDGSMKGKPRNPHAGAILVFLPGLGEITQLMTKLQDESSYSSKWWVLPLHANLPPEEQQTCFLTTLPAGCTRKIICSTNVAETSVTVPDVTIVIDTCRERRTQVDRYSNTPMLREQWCALDSLKQRRGRAGRVQPGVCFRILPQKYMERLEAVTPPEMQRVPLENVYLQVCASGISDRRDFLAKTPDPPDETAVLFAELALEDLGALDREDSKDGLTPLGRHLAALPCHPRLGKILVLGCLLGVPGPCLSICAAMSVRNPMLTTQDTHKRAAWQSARMELVEKIGTRSDHCVWAYIMQEWRFGDMKQRDLCKHLGISYERMCSSLFERKHLCESLIQVGLLPNNFLYNEWYDQERVPDWSLVRAAVVGGLYPNIIHVERSTPRYQSNSPGDKAKWMRYSVLHRHYSRQDSMSYPKSLNLHPNSLCFGQDQYHCPWLAFYTIQHTTKLYAYDVSEVNPFALLLFGVEPVYNDHTRTFEVGGWARFSCPNGDKILPLIKAARIAVQQVLERKLADVRHDLASSRELKACVQLLRSGGLGYRRPSPPPVERSRKPREADEFNEWENETAYMMRKDREHEDKMKEVWAAAKRAANN</sequence>
<dbReference type="SMART" id="SM00490">
    <property type="entry name" value="HELICc"/>
    <property type="match status" value="1"/>
</dbReference>
<dbReference type="Pfam" id="PF21010">
    <property type="entry name" value="HA2_C"/>
    <property type="match status" value="1"/>
</dbReference>
<dbReference type="InterPro" id="IPR027417">
    <property type="entry name" value="P-loop_NTPase"/>
</dbReference>
<feature type="region of interest" description="Disordered" evidence="3">
    <location>
        <begin position="1142"/>
        <end position="1162"/>
    </location>
</feature>
<evidence type="ECO:0000256" key="3">
    <source>
        <dbReference type="SAM" id="MobiDB-lite"/>
    </source>
</evidence>
<keyword evidence="2" id="KW-0067">ATP-binding</keyword>
<evidence type="ECO:0000259" key="5">
    <source>
        <dbReference type="PROSITE" id="PS51194"/>
    </source>
</evidence>
<dbReference type="InterPro" id="IPR007502">
    <property type="entry name" value="Helicase-assoc_dom"/>
</dbReference>
<feature type="compositionally biased region" description="Basic and acidic residues" evidence="3">
    <location>
        <begin position="564"/>
        <end position="574"/>
    </location>
</feature>
<organism evidence="6">
    <name type="scientific">Alexandrium monilatum</name>
    <dbReference type="NCBI Taxonomy" id="311494"/>
    <lineage>
        <taxon>Eukaryota</taxon>
        <taxon>Sar</taxon>
        <taxon>Alveolata</taxon>
        <taxon>Dinophyceae</taxon>
        <taxon>Gonyaulacales</taxon>
        <taxon>Pyrocystaceae</taxon>
        <taxon>Alexandrium</taxon>
    </lineage>
</organism>
<accession>A0A7S4R2F7</accession>
<dbReference type="EMBL" id="HBNR01040546">
    <property type="protein sequence ID" value="CAE4599029.1"/>
    <property type="molecule type" value="Transcribed_RNA"/>
</dbReference>
<dbReference type="InterPro" id="IPR001650">
    <property type="entry name" value="Helicase_C-like"/>
</dbReference>
<dbReference type="Pfam" id="PF04408">
    <property type="entry name" value="WHD_HA2"/>
    <property type="match status" value="1"/>
</dbReference>
<dbReference type="GO" id="GO:0004386">
    <property type="term" value="F:helicase activity"/>
    <property type="evidence" value="ECO:0007669"/>
    <property type="project" value="TreeGrafter"/>
</dbReference>
<dbReference type="GO" id="GO:0003723">
    <property type="term" value="F:RNA binding"/>
    <property type="evidence" value="ECO:0007669"/>
    <property type="project" value="TreeGrafter"/>
</dbReference>
<evidence type="ECO:0000259" key="4">
    <source>
        <dbReference type="PROSITE" id="PS51192"/>
    </source>
</evidence>
<evidence type="ECO:0000256" key="1">
    <source>
        <dbReference type="ARBA" id="ARBA00022741"/>
    </source>
</evidence>
<dbReference type="InterPro" id="IPR011545">
    <property type="entry name" value="DEAD/DEAH_box_helicase_dom"/>
</dbReference>
<keyword evidence="1" id="KW-0547">Nucleotide-binding</keyword>
<protein>
    <recommendedName>
        <fullName evidence="7">RNA helicase</fullName>
    </recommendedName>
</protein>
<dbReference type="Gene3D" id="3.40.50.300">
    <property type="entry name" value="P-loop containing nucleotide triphosphate hydrolases"/>
    <property type="match status" value="2"/>
</dbReference>
<feature type="compositionally biased region" description="Basic and acidic residues" evidence="3">
    <location>
        <begin position="104"/>
        <end position="115"/>
    </location>
</feature>
<dbReference type="CDD" id="cd18791">
    <property type="entry name" value="SF2_C_RHA"/>
    <property type="match status" value="1"/>
</dbReference>
<feature type="domain" description="Helicase C-terminal" evidence="5">
    <location>
        <begin position="586"/>
        <end position="778"/>
    </location>
</feature>